<evidence type="ECO:0000313" key="2">
    <source>
        <dbReference type="EMBL" id="QWZ08999.1"/>
    </source>
</evidence>
<dbReference type="Pfam" id="PF00561">
    <property type="entry name" value="Abhydrolase_1"/>
    <property type="match status" value="1"/>
</dbReference>
<dbReference type="GO" id="GO:0016787">
    <property type="term" value="F:hydrolase activity"/>
    <property type="evidence" value="ECO:0007669"/>
    <property type="project" value="UniProtKB-KW"/>
</dbReference>
<feature type="domain" description="AB hydrolase-1" evidence="1">
    <location>
        <begin position="42"/>
        <end position="289"/>
    </location>
</feature>
<organism evidence="2 3">
    <name type="scientific">Nocardioides panacis</name>
    <dbReference type="NCBI Taxonomy" id="2849501"/>
    <lineage>
        <taxon>Bacteria</taxon>
        <taxon>Bacillati</taxon>
        <taxon>Actinomycetota</taxon>
        <taxon>Actinomycetes</taxon>
        <taxon>Propionibacteriales</taxon>
        <taxon>Nocardioidaceae</taxon>
        <taxon>Nocardioides</taxon>
    </lineage>
</organism>
<sequence>MSATPRVVSLPVPGGHESLRFYDVVSADGTRLRAWTNDADGPTVLLCNGLGTSPYAWPALLRSDCGVRVISWNHRGIGGSERPADRRRVDVSAFVEDALAVLADAEVDACPVIGWSIGVNTAFELAVEHPARVTALFAVAGVPGGTFASMGAPLQIPRWARRPLSIGVASTLARTGWALTPVTSRLPVGRRAANLLRHSGFMMPNADLAVVERAVREFLSTPVQWYMHLARAAARHDRVSLSRVTVPTVFVAGSYDILASAQDMRTAAERIPGSTYVEMRGSHFLQIERAAEVHALLLALVSG</sequence>
<keyword evidence="2" id="KW-0378">Hydrolase</keyword>
<dbReference type="InterPro" id="IPR000073">
    <property type="entry name" value="AB_hydrolase_1"/>
</dbReference>
<name>A0A975SZU7_9ACTN</name>
<dbReference type="Proteomes" id="UP000683575">
    <property type="component" value="Chromosome"/>
</dbReference>
<protein>
    <submittedName>
        <fullName evidence="2">Alpha/beta hydrolase</fullName>
    </submittedName>
</protein>
<keyword evidence="3" id="KW-1185">Reference proteome</keyword>
<dbReference type="EMBL" id="CP077062">
    <property type="protein sequence ID" value="QWZ08999.1"/>
    <property type="molecule type" value="Genomic_DNA"/>
</dbReference>
<dbReference type="PANTHER" id="PTHR43433">
    <property type="entry name" value="HYDROLASE, ALPHA/BETA FOLD FAMILY PROTEIN"/>
    <property type="match status" value="1"/>
</dbReference>
<gene>
    <name evidence="2" type="ORF">KRR39_03980</name>
</gene>
<evidence type="ECO:0000313" key="3">
    <source>
        <dbReference type="Proteomes" id="UP000683575"/>
    </source>
</evidence>
<dbReference type="AlphaFoldDB" id="A0A975SZU7"/>
<dbReference type="KEGG" id="nps:KRR39_03980"/>
<accession>A0A975SZU7</accession>
<dbReference type="PANTHER" id="PTHR43433:SF5">
    <property type="entry name" value="AB HYDROLASE-1 DOMAIN-CONTAINING PROTEIN"/>
    <property type="match status" value="1"/>
</dbReference>
<proteinExistence type="predicted"/>
<dbReference type="InterPro" id="IPR050471">
    <property type="entry name" value="AB_hydrolase"/>
</dbReference>
<reference evidence="2" key="1">
    <citation type="submission" date="2021-06" db="EMBL/GenBank/DDBJ databases">
        <title>Complete genome sequence of Nocardioides sp. G188.</title>
        <authorList>
            <person name="Im W.-T."/>
        </authorList>
    </citation>
    <scope>NUCLEOTIDE SEQUENCE</scope>
    <source>
        <strain evidence="2">G188</strain>
    </source>
</reference>
<dbReference type="RefSeq" id="WP_216940845.1">
    <property type="nucleotide sequence ID" value="NZ_CP077062.1"/>
</dbReference>
<evidence type="ECO:0000259" key="1">
    <source>
        <dbReference type="Pfam" id="PF00561"/>
    </source>
</evidence>